<dbReference type="GO" id="GO:0032435">
    <property type="term" value="P:negative regulation of proteasomal ubiquitin-dependent protein catabolic process"/>
    <property type="evidence" value="ECO:0007669"/>
    <property type="project" value="TreeGrafter"/>
</dbReference>
<comment type="subcellular location">
    <subcellularLocation>
        <location evidence="1">Cytoplasm</location>
    </subcellularLocation>
</comment>
<dbReference type="PROSITE" id="PS50033">
    <property type="entry name" value="UBX"/>
    <property type="match status" value="1"/>
</dbReference>
<dbReference type="PANTHER" id="PTHR46340">
    <property type="entry name" value="UBX DOMAIN-CONTAINING PROTEIN 1"/>
    <property type="match status" value="1"/>
</dbReference>
<dbReference type="PANTHER" id="PTHR46340:SF1">
    <property type="entry name" value="UBX DOMAIN-CONTAINING PROTEIN 1"/>
    <property type="match status" value="1"/>
</dbReference>
<evidence type="ECO:0000256" key="4">
    <source>
        <dbReference type="SAM" id="MobiDB-lite"/>
    </source>
</evidence>
<name>A0A6B2LB53_9EUKA</name>
<feature type="domain" description="UBX" evidence="5">
    <location>
        <begin position="224"/>
        <end position="303"/>
    </location>
</feature>
<dbReference type="InterPro" id="IPR001012">
    <property type="entry name" value="UBX_dom"/>
</dbReference>
<dbReference type="SUPFAM" id="SSF46934">
    <property type="entry name" value="UBA-like"/>
    <property type="match status" value="1"/>
</dbReference>
<feature type="region of interest" description="Disordered" evidence="4">
    <location>
        <begin position="123"/>
        <end position="148"/>
    </location>
</feature>
<feature type="region of interest" description="Disordered" evidence="4">
    <location>
        <begin position="195"/>
        <end position="225"/>
    </location>
</feature>
<reference evidence="6" key="1">
    <citation type="journal article" date="2020" name="J. Eukaryot. Microbiol.">
        <title>De novo Sequencing, Assembly and Annotation of the Transcriptome for the Free-Living Testate Amoeba Arcella intermedia.</title>
        <authorList>
            <person name="Ribeiro G.M."/>
            <person name="Porfirio-Sousa A.L."/>
            <person name="Maurer-Alcala X.X."/>
            <person name="Katz L.A."/>
            <person name="Lahr D.J.G."/>
        </authorList>
    </citation>
    <scope>NUCLEOTIDE SEQUENCE</scope>
</reference>
<dbReference type="GO" id="GO:1903094">
    <property type="term" value="P:negative regulation of protein K48-linked deubiquitination"/>
    <property type="evidence" value="ECO:0007669"/>
    <property type="project" value="TreeGrafter"/>
</dbReference>
<dbReference type="GO" id="GO:0005737">
    <property type="term" value="C:cytoplasm"/>
    <property type="evidence" value="ECO:0007669"/>
    <property type="project" value="UniProtKB-SubCell"/>
</dbReference>
<evidence type="ECO:0000259" key="5">
    <source>
        <dbReference type="PROSITE" id="PS50033"/>
    </source>
</evidence>
<dbReference type="GO" id="GO:0005634">
    <property type="term" value="C:nucleus"/>
    <property type="evidence" value="ECO:0007669"/>
    <property type="project" value="TreeGrafter"/>
</dbReference>
<proteinExistence type="predicted"/>
<dbReference type="GO" id="GO:0036435">
    <property type="term" value="F:K48-linked polyubiquitin modification-dependent protein binding"/>
    <property type="evidence" value="ECO:0007669"/>
    <property type="project" value="TreeGrafter"/>
</dbReference>
<evidence type="ECO:0000313" key="6">
    <source>
        <dbReference type="EMBL" id="NDV34214.1"/>
    </source>
</evidence>
<evidence type="ECO:0000256" key="2">
    <source>
        <dbReference type="ARBA" id="ARBA00022490"/>
    </source>
</evidence>
<dbReference type="EMBL" id="GIBP01005245">
    <property type="protein sequence ID" value="NDV34214.1"/>
    <property type="molecule type" value="Transcribed_RNA"/>
</dbReference>
<dbReference type="AlphaFoldDB" id="A0A6B2LB53"/>
<keyword evidence="3" id="KW-0175">Coiled coil</keyword>
<evidence type="ECO:0000256" key="1">
    <source>
        <dbReference type="ARBA" id="ARBA00004496"/>
    </source>
</evidence>
<dbReference type="Pfam" id="PF00789">
    <property type="entry name" value="UBX"/>
    <property type="match status" value="1"/>
</dbReference>
<evidence type="ECO:0000256" key="3">
    <source>
        <dbReference type="ARBA" id="ARBA00023054"/>
    </source>
</evidence>
<feature type="region of interest" description="Disordered" evidence="4">
    <location>
        <begin position="70"/>
        <end position="91"/>
    </location>
</feature>
<sequence length="306" mass="34104">MSREQNINYLVEMGFPRELAAEAIKINGYVEPSIAWCIKKQQSEIGYSLGGTGPTGQALGGGGAGNTLGGAGQTLGGGGGQTLGGESGHSVHQDVVAPPEEVKHHMTEAEREAAMQRIKERIAEKKRQDEIDNERSELEKEKMRRVEGKEAQAAKEAWAKAEAEREAMIKKRDKERERLAKEKVREQIRIDQINREAEEKKRKGETVPQQQAPVAKPPSEEPKKEYSSCVIQIRMPDNSRIEHTFPITSTVRDVLTFVMQNRKDGKANRIQLSTTFPKKSYTESNLGTTLKDADMVPRGLFMASYI</sequence>
<dbReference type="CDD" id="cd01767">
    <property type="entry name" value="UBX"/>
    <property type="match status" value="1"/>
</dbReference>
<dbReference type="GO" id="GO:0031397">
    <property type="term" value="P:negative regulation of protein ubiquitination"/>
    <property type="evidence" value="ECO:0007669"/>
    <property type="project" value="TreeGrafter"/>
</dbReference>
<dbReference type="SUPFAM" id="SSF54236">
    <property type="entry name" value="Ubiquitin-like"/>
    <property type="match status" value="1"/>
</dbReference>
<organism evidence="6">
    <name type="scientific">Arcella intermedia</name>
    <dbReference type="NCBI Taxonomy" id="1963864"/>
    <lineage>
        <taxon>Eukaryota</taxon>
        <taxon>Amoebozoa</taxon>
        <taxon>Tubulinea</taxon>
        <taxon>Elardia</taxon>
        <taxon>Arcellinida</taxon>
        <taxon>Sphaerothecina</taxon>
        <taxon>Arcellidae</taxon>
        <taxon>Arcella</taxon>
    </lineage>
</organism>
<keyword evidence="2" id="KW-0963">Cytoplasm</keyword>
<protein>
    <recommendedName>
        <fullName evidence="5">UBX domain-containing protein</fullName>
    </recommendedName>
</protein>
<dbReference type="SMART" id="SM00166">
    <property type="entry name" value="UBX"/>
    <property type="match status" value="1"/>
</dbReference>
<accession>A0A6B2LB53</accession>
<feature type="compositionally biased region" description="Basic and acidic residues" evidence="4">
    <location>
        <begin position="195"/>
        <end position="205"/>
    </location>
</feature>
<dbReference type="Gene3D" id="3.10.20.90">
    <property type="entry name" value="Phosphatidylinositol 3-kinase Catalytic Subunit, Chain A, domain 1"/>
    <property type="match status" value="1"/>
</dbReference>
<feature type="compositionally biased region" description="Gly residues" evidence="4">
    <location>
        <begin position="70"/>
        <end position="87"/>
    </location>
</feature>
<dbReference type="InterPro" id="IPR029071">
    <property type="entry name" value="Ubiquitin-like_domsf"/>
</dbReference>
<dbReference type="InterPro" id="IPR009060">
    <property type="entry name" value="UBA-like_sf"/>
</dbReference>